<sequence length="28" mass="3318">MFKMLVSIKYLILIYYLIICLSALLSHD</sequence>
<protein>
    <submittedName>
        <fullName evidence="2">Uncharacterized protein</fullName>
    </submittedName>
</protein>
<evidence type="ECO:0000256" key="1">
    <source>
        <dbReference type="SAM" id="Phobius"/>
    </source>
</evidence>
<feature type="transmembrane region" description="Helical" evidence="1">
    <location>
        <begin position="7"/>
        <end position="25"/>
    </location>
</feature>
<evidence type="ECO:0000313" key="2">
    <source>
        <dbReference type="EMBL" id="JAD44060.1"/>
    </source>
</evidence>
<dbReference type="EMBL" id="GBRH01253835">
    <property type="protein sequence ID" value="JAD44060.1"/>
    <property type="molecule type" value="Transcribed_RNA"/>
</dbReference>
<reference evidence="2" key="1">
    <citation type="submission" date="2014-09" db="EMBL/GenBank/DDBJ databases">
        <authorList>
            <person name="Magalhaes I.L.F."/>
            <person name="Oliveira U."/>
            <person name="Santos F.R."/>
            <person name="Vidigal T.H.D.A."/>
            <person name="Brescovit A.D."/>
            <person name="Santos A.J."/>
        </authorList>
    </citation>
    <scope>NUCLEOTIDE SEQUENCE</scope>
    <source>
        <tissue evidence="2">Shoot tissue taken approximately 20 cm above the soil surface</tissue>
    </source>
</reference>
<keyword evidence="1" id="KW-1133">Transmembrane helix</keyword>
<keyword evidence="1" id="KW-0812">Transmembrane</keyword>
<organism evidence="2">
    <name type="scientific">Arundo donax</name>
    <name type="common">Giant reed</name>
    <name type="synonym">Donax arundinaceus</name>
    <dbReference type="NCBI Taxonomy" id="35708"/>
    <lineage>
        <taxon>Eukaryota</taxon>
        <taxon>Viridiplantae</taxon>
        <taxon>Streptophyta</taxon>
        <taxon>Embryophyta</taxon>
        <taxon>Tracheophyta</taxon>
        <taxon>Spermatophyta</taxon>
        <taxon>Magnoliopsida</taxon>
        <taxon>Liliopsida</taxon>
        <taxon>Poales</taxon>
        <taxon>Poaceae</taxon>
        <taxon>PACMAD clade</taxon>
        <taxon>Arundinoideae</taxon>
        <taxon>Arundineae</taxon>
        <taxon>Arundo</taxon>
    </lineage>
</organism>
<name>A0A0A9A4Y0_ARUDO</name>
<keyword evidence="1" id="KW-0472">Membrane</keyword>
<proteinExistence type="predicted"/>
<reference evidence="2" key="2">
    <citation type="journal article" date="2015" name="Data Brief">
        <title>Shoot transcriptome of the giant reed, Arundo donax.</title>
        <authorList>
            <person name="Barrero R.A."/>
            <person name="Guerrero F.D."/>
            <person name="Moolhuijzen P."/>
            <person name="Goolsby J.A."/>
            <person name="Tidwell J."/>
            <person name="Bellgard S.E."/>
            <person name="Bellgard M.I."/>
        </authorList>
    </citation>
    <scope>NUCLEOTIDE SEQUENCE</scope>
    <source>
        <tissue evidence="2">Shoot tissue taken approximately 20 cm above the soil surface</tissue>
    </source>
</reference>
<dbReference type="AlphaFoldDB" id="A0A0A9A4Y0"/>
<accession>A0A0A9A4Y0</accession>